<dbReference type="Pfam" id="PF00561">
    <property type="entry name" value="Abhydrolase_1"/>
    <property type="match status" value="1"/>
</dbReference>
<evidence type="ECO:0000313" key="3">
    <source>
        <dbReference type="Proteomes" id="UP000240883"/>
    </source>
</evidence>
<dbReference type="STRING" id="1448308.A0A2T2NBX0"/>
<evidence type="ECO:0000313" key="2">
    <source>
        <dbReference type="EMBL" id="PSN62538.1"/>
    </source>
</evidence>
<dbReference type="GO" id="GO:0016020">
    <property type="term" value="C:membrane"/>
    <property type="evidence" value="ECO:0007669"/>
    <property type="project" value="TreeGrafter"/>
</dbReference>
<dbReference type="AlphaFoldDB" id="A0A2T2NBX0"/>
<accession>A0A2T2NBX0</accession>
<dbReference type="GO" id="GO:0046464">
    <property type="term" value="P:acylglycerol catabolic process"/>
    <property type="evidence" value="ECO:0007669"/>
    <property type="project" value="TreeGrafter"/>
</dbReference>
<dbReference type="PRINTS" id="PR00111">
    <property type="entry name" value="ABHYDROLASE"/>
</dbReference>
<dbReference type="SUPFAM" id="SSF53474">
    <property type="entry name" value="alpha/beta-Hydrolases"/>
    <property type="match status" value="1"/>
</dbReference>
<dbReference type="Gene3D" id="3.40.50.1820">
    <property type="entry name" value="alpha/beta hydrolase"/>
    <property type="match status" value="1"/>
</dbReference>
<dbReference type="PANTHER" id="PTHR43798:SF33">
    <property type="entry name" value="HYDROLASE, PUTATIVE (AFU_ORTHOLOGUE AFUA_2G14860)-RELATED"/>
    <property type="match status" value="1"/>
</dbReference>
<feature type="domain" description="AB hydrolase-1" evidence="1">
    <location>
        <begin position="59"/>
        <end position="186"/>
    </location>
</feature>
<sequence length="313" mass="34896">MALQIKVGNFTPISQKPVSNVIMPLERDSDGRTYVRHPNNQRTHYVSDSFADPWKPTETILIQHGFGRHAEFWYHWIPVLSSKYRVIRRDLRGHGCSSFPKKLEDGKWEGGYQYNLDTVLDEIIDTLDQLGVDKVHFLGESTGGILGEILAAKHPERLHSLTVCSTPPYLPEAALKLFAFGYEDWPTACRKLGSRGWTEALSKIPGTIPIADSDYLPWYLSRTGVSDGEGIAGYAEFLSTLDARPFLEKIRVPTLILAPSQSAATSIEDQKALAKTIPGAKLEIVEGPGHEIYVTQAPKCQSAFLDFLAQKKD</sequence>
<keyword evidence="3" id="KW-1185">Reference proteome</keyword>
<reference evidence="2 3" key="1">
    <citation type="journal article" date="2018" name="Front. Microbiol.">
        <title>Genome-Wide Analysis of Corynespora cassiicola Leaf Fall Disease Putative Effectors.</title>
        <authorList>
            <person name="Lopez D."/>
            <person name="Ribeiro S."/>
            <person name="Label P."/>
            <person name="Fumanal B."/>
            <person name="Venisse J.S."/>
            <person name="Kohler A."/>
            <person name="de Oliveira R.R."/>
            <person name="Labutti K."/>
            <person name="Lipzen A."/>
            <person name="Lail K."/>
            <person name="Bauer D."/>
            <person name="Ohm R.A."/>
            <person name="Barry K.W."/>
            <person name="Spatafora J."/>
            <person name="Grigoriev I.V."/>
            <person name="Martin F.M."/>
            <person name="Pujade-Renaud V."/>
        </authorList>
    </citation>
    <scope>NUCLEOTIDE SEQUENCE [LARGE SCALE GENOMIC DNA]</scope>
    <source>
        <strain evidence="2 3">Philippines</strain>
    </source>
</reference>
<dbReference type="GO" id="GO:0047372">
    <property type="term" value="F:monoacylglycerol lipase activity"/>
    <property type="evidence" value="ECO:0007669"/>
    <property type="project" value="TreeGrafter"/>
</dbReference>
<protein>
    <submittedName>
        <fullName evidence="2">Alpha/beta-hydrolase</fullName>
    </submittedName>
</protein>
<keyword evidence="2" id="KW-0378">Hydrolase</keyword>
<dbReference type="OrthoDB" id="8119704at2759"/>
<dbReference type="InterPro" id="IPR050266">
    <property type="entry name" value="AB_hydrolase_sf"/>
</dbReference>
<gene>
    <name evidence="2" type="ORF">BS50DRAFT_121765</name>
</gene>
<dbReference type="PANTHER" id="PTHR43798">
    <property type="entry name" value="MONOACYLGLYCEROL LIPASE"/>
    <property type="match status" value="1"/>
</dbReference>
<organism evidence="2 3">
    <name type="scientific">Corynespora cassiicola Philippines</name>
    <dbReference type="NCBI Taxonomy" id="1448308"/>
    <lineage>
        <taxon>Eukaryota</taxon>
        <taxon>Fungi</taxon>
        <taxon>Dikarya</taxon>
        <taxon>Ascomycota</taxon>
        <taxon>Pezizomycotina</taxon>
        <taxon>Dothideomycetes</taxon>
        <taxon>Pleosporomycetidae</taxon>
        <taxon>Pleosporales</taxon>
        <taxon>Corynesporascaceae</taxon>
        <taxon>Corynespora</taxon>
    </lineage>
</organism>
<dbReference type="InterPro" id="IPR029058">
    <property type="entry name" value="AB_hydrolase_fold"/>
</dbReference>
<dbReference type="Proteomes" id="UP000240883">
    <property type="component" value="Unassembled WGS sequence"/>
</dbReference>
<dbReference type="EMBL" id="KZ678141">
    <property type="protein sequence ID" value="PSN62538.1"/>
    <property type="molecule type" value="Genomic_DNA"/>
</dbReference>
<proteinExistence type="predicted"/>
<dbReference type="InterPro" id="IPR000073">
    <property type="entry name" value="AB_hydrolase_1"/>
</dbReference>
<evidence type="ECO:0000259" key="1">
    <source>
        <dbReference type="Pfam" id="PF00561"/>
    </source>
</evidence>
<name>A0A2T2NBX0_CORCC</name>